<protein>
    <submittedName>
        <fullName evidence="8">Iron transporter</fullName>
    </submittedName>
    <submittedName>
        <fullName evidence="9">NRAMP (Natural resistance-associated macrophage protein)-like metal ion transporter</fullName>
    </submittedName>
</protein>
<evidence type="ECO:0000256" key="6">
    <source>
        <dbReference type="SAM" id="MobiDB-lite"/>
    </source>
</evidence>
<reference evidence="9 10" key="3">
    <citation type="submission" date="2020-08" db="EMBL/GenBank/DDBJ databases">
        <title>Genomic Encyclopedia of Type Strains, Phase IV (KMG-IV): sequencing the most valuable type-strain genomes for metagenomic binning, comparative biology and taxonomic classification.</title>
        <authorList>
            <person name="Goeker M."/>
        </authorList>
    </citation>
    <scope>NUCLEOTIDE SEQUENCE [LARGE SCALE GENOMIC DNA]</scope>
    <source>
        <strain evidence="9 10">DSM 27521</strain>
    </source>
</reference>
<proteinExistence type="predicted"/>
<dbReference type="RefSeq" id="WP_184115097.1">
    <property type="nucleotide sequence ID" value="NZ_BNAJ01000012.1"/>
</dbReference>
<evidence type="ECO:0000256" key="2">
    <source>
        <dbReference type="ARBA" id="ARBA00022448"/>
    </source>
</evidence>
<feature type="transmembrane region" description="Helical" evidence="7">
    <location>
        <begin position="403"/>
        <end position="426"/>
    </location>
</feature>
<evidence type="ECO:0000256" key="1">
    <source>
        <dbReference type="ARBA" id="ARBA00004141"/>
    </source>
</evidence>
<organism evidence="9 10">
    <name type="scientific">Deinococcus metalli</name>
    <dbReference type="NCBI Taxonomy" id="1141878"/>
    <lineage>
        <taxon>Bacteria</taxon>
        <taxon>Thermotogati</taxon>
        <taxon>Deinococcota</taxon>
        <taxon>Deinococci</taxon>
        <taxon>Deinococcales</taxon>
        <taxon>Deinococcaceae</taxon>
        <taxon>Deinococcus</taxon>
    </lineage>
</organism>
<keyword evidence="11" id="KW-1185">Reference proteome</keyword>
<feature type="transmembrane region" description="Helical" evidence="7">
    <location>
        <begin position="343"/>
        <end position="361"/>
    </location>
</feature>
<keyword evidence="5 7" id="KW-0472">Membrane</keyword>
<name>A0A7W8KIJ5_9DEIO</name>
<dbReference type="AlphaFoldDB" id="A0A7W8KIJ5"/>
<evidence type="ECO:0000256" key="7">
    <source>
        <dbReference type="SAM" id="Phobius"/>
    </source>
</evidence>
<sequence>MTGDPSIPDRRETKTGLMRSLGPGLITGASDDDPSGIATYSQVGAQFGYGLLWSMLFTYPLMATIQEISARLGRVTGHGVAGNVRRHYPAGWMWSMTALLLVANVINLGADIGAMGEAVRLLVGGPALLYSAVLAGASVLLQVYVPYSRYTRILKWLTVSLFAYVATVFVVRVPWGEALRATVWPHLTWQASSVQALVAVLGTTISPYLFFWQASEEVSEMDTHELERPLRVAPEQAPRQFRRIRVDTFVGMAFSNLVAYFIILTTAAVLNARGQTSIQTAAQAAEALRPVAGPFAFVLFAAGIIGTGLLALPVLAGSAGYALGEALRWPVGLERKPYQARGFYGIIAMATLLGLTLNLLHVDPIRALYYAAILNGVSAAPVMILIMLMTSNRRVMGDFTVRGWLRVLGWLGAGVMLVAAVALFVVRGA</sequence>
<dbReference type="NCBIfam" id="NF037982">
    <property type="entry name" value="Nramp_1"/>
    <property type="match status" value="1"/>
</dbReference>
<dbReference type="PANTHER" id="PTHR11706">
    <property type="entry name" value="SOLUTE CARRIER PROTEIN FAMILY 11 MEMBER"/>
    <property type="match status" value="1"/>
</dbReference>
<dbReference type="GO" id="GO:0005384">
    <property type="term" value="F:manganese ion transmembrane transporter activity"/>
    <property type="evidence" value="ECO:0007669"/>
    <property type="project" value="TreeGrafter"/>
</dbReference>
<comment type="caution">
    <text evidence="9">The sequence shown here is derived from an EMBL/GenBank/DDBJ whole genome shotgun (WGS) entry which is preliminary data.</text>
</comment>
<feature type="transmembrane region" description="Helical" evidence="7">
    <location>
        <begin position="249"/>
        <end position="270"/>
    </location>
</feature>
<dbReference type="Proteomes" id="UP000619376">
    <property type="component" value="Unassembled WGS sequence"/>
</dbReference>
<feature type="transmembrane region" description="Helical" evidence="7">
    <location>
        <begin position="187"/>
        <end position="211"/>
    </location>
</feature>
<evidence type="ECO:0000313" key="10">
    <source>
        <dbReference type="Proteomes" id="UP000539473"/>
    </source>
</evidence>
<feature type="region of interest" description="Disordered" evidence="6">
    <location>
        <begin position="1"/>
        <end position="20"/>
    </location>
</feature>
<feature type="transmembrane region" description="Helical" evidence="7">
    <location>
        <begin position="367"/>
        <end position="391"/>
    </location>
</feature>
<evidence type="ECO:0000256" key="3">
    <source>
        <dbReference type="ARBA" id="ARBA00022692"/>
    </source>
</evidence>
<dbReference type="GO" id="GO:0005886">
    <property type="term" value="C:plasma membrane"/>
    <property type="evidence" value="ECO:0007669"/>
    <property type="project" value="TreeGrafter"/>
</dbReference>
<evidence type="ECO:0000313" key="11">
    <source>
        <dbReference type="Proteomes" id="UP000619376"/>
    </source>
</evidence>
<dbReference type="EMBL" id="JACHFK010000013">
    <property type="protein sequence ID" value="MBB5378540.1"/>
    <property type="molecule type" value="Genomic_DNA"/>
</dbReference>
<feature type="transmembrane region" description="Helical" evidence="7">
    <location>
        <begin position="127"/>
        <end position="147"/>
    </location>
</feature>
<accession>A0A7W8KIJ5</accession>
<feature type="transmembrane region" description="Helical" evidence="7">
    <location>
        <begin position="92"/>
        <end position="115"/>
    </location>
</feature>
<evidence type="ECO:0000256" key="4">
    <source>
        <dbReference type="ARBA" id="ARBA00022989"/>
    </source>
</evidence>
<comment type="subcellular location">
    <subcellularLocation>
        <location evidence="1">Membrane</location>
        <topology evidence="1">Multi-pass membrane protein</topology>
    </subcellularLocation>
</comment>
<reference evidence="8" key="4">
    <citation type="submission" date="2024-05" db="EMBL/GenBank/DDBJ databases">
        <authorList>
            <person name="Sun Q."/>
            <person name="Zhou Y."/>
        </authorList>
    </citation>
    <scope>NUCLEOTIDE SEQUENCE</scope>
    <source>
        <strain evidence="8">CGMCC 1.18437</strain>
    </source>
</reference>
<evidence type="ECO:0000256" key="5">
    <source>
        <dbReference type="ARBA" id="ARBA00023136"/>
    </source>
</evidence>
<evidence type="ECO:0000313" key="8">
    <source>
        <dbReference type="EMBL" id="GHF58443.1"/>
    </source>
</evidence>
<gene>
    <name evidence="8" type="ORF">GCM10017781_38410</name>
    <name evidence="9" type="ORF">HNQ07_004047</name>
</gene>
<dbReference type="Pfam" id="PF01566">
    <property type="entry name" value="Nramp"/>
    <property type="match status" value="1"/>
</dbReference>
<reference evidence="11" key="2">
    <citation type="journal article" date="2019" name="Int. J. Syst. Evol. Microbiol.">
        <title>The Global Catalogue of Microorganisms (GCM) 10K type strain sequencing project: providing services to taxonomists for standard genome sequencing and annotation.</title>
        <authorList>
            <consortium name="The Broad Institute Genomics Platform"/>
            <consortium name="The Broad Institute Genome Sequencing Center for Infectious Disease"/>
            <person name="Wu L."/>
            <person name="Ma J."/>
        </authorList>
    </citation>
    <scope>NUCLEOTIDE SEQUENCE [LARGE SCALE GENOMIC DNA]</scope>
    <source>
        <strain evidence="11">CGMCC 1.18437</strain>
    </source>
</reference>
<dbReference type="PANTHER" id="PTHR11706:SF33">
    <property type="entry name" value="NATURAL RESISTANCE-ASSOCIATED MACROPHAGE PROTEIN 2"/>
    <property type="match status" value="1"/>
</dbReference>
<keyword evidence="3 7" id="KW-0812">Transmembrane</keyword>
<dbReference type="Proteomes" id="UP000539473">
    <property type="component" value="Unassembled WGS sequence"/>
</dbReference>
<keyword evidence="4 7" id="KW-1133">Transmembrane helix</keyword>
<dbReference type="InterPro" id="IPR001046">
    <property type="entry name" value="NRAMP_fam"/>
</dbReference>
<keyword evidence="2" id="KW-0813">Transport</keyword>
<evidence type="ECO:0000313" key="9">
    <source>
        <dbReference type="EMBL" id="MBB5378540.1"/>
    </source>
</evidence>
<feature type="transmembrane region" description="Helical" evidence="7">
    <location>
        <begin position="295"/>
        <end position="323"/>
    </location>
</feature>
<reference evidence="8" key="1">
    <citation type="journal article" date="2014" name="Int. J. Syst. Evol. Microbiol.">
        <title>Complete genome of a new Firmicutes species belonging to the dominant human colonic microbiota ('Ruminococcus bicirculans') reveals two chromosomes and a selective capacity to utilize plant glucans.</title>
        <authorList>
            <consortium name="NISC Comparative Sequencing Program"/>
            <person name="Wegmann U."/>
            <person name="Louis P."/>
            <person name="Goesmann A."/>
            <person name="Henrissat B."/>
            <person name="Duncan S.H."/>
            <person name="Flint H.J."/>
        </authorList>
    </citation>
    <scope>NUCLEOTIDE SEQUENCE</scope>
    <source>
        <strain evidence="8">CGMCC 1.18437</strain>
    </source>
</reference>
<feature type="transmembrane region" description="Helical" evidence="7">
    <location>
        <begin position="154"/>
        <end position="175"/>
    </location>
</feature>
<dbReference type="GO" id="GO:0034755">
    <property type="term" value="P:iron ion transmembrane transport"/>
    <property type="evidence" value="ECO:0007669"/>
    <property type="project" value="TreeGrafter"/>
</dbReference>
<dbReference type="GO" id="GO:0015086">
    <property type="term" value="F:cadmium ion transmembrane transporter activity"/>
    <property type="evidence" value="ECO:0007669"/>
    <property type="project" value="TreeGrafter"/>
</dbReference>
<dbReference type="EMBL" id="BNAJ01000012">
    <property type="protein sequence ID" value="GHF58443.1"/>
    <property type="molecule type" value="Genomic_DNA"/>
</dbReference>